<dbReference type="EMBL" id="CZAB01000039">
    <property type="protein sequence ID" value="CUP55966.1"/>
    <property type="molecule type" value="Genomic_DNA"/>
</dbReference>
<dbReference type="InterPro" id="IPR004358">
    <property type="entry name" value="Sig_transdc_His_kin-like_C"/>
</dbReference>
<accession>A0A174P7T7</accession>
<keyword evidence="13" id="KW-1185">Reference proteome</keyword>
<keyword evidence="8" id="KW-0902">Two-component regulatory system</keyword>
<dbReference type="PRINTS" id="PR00344">
    <property type="entry name" value="BCTRLSENSOR"/>
</dbReference>
<keyword evidence="7" id="KW-0067">ATP-binding</keyword>
<dbReference type="EMBL" id="UAVW01000020">
    <property type="protein sequence ID" value="SQB16252.1"/>
    <property type="molecule type" value="Genomic_DNA"/>
</dbReference>
<keyword evidence="4 10" id="KW-0808">Transferase</keyword>
<keyword evidence="6 10" id="KW-0418">Kinase</keyword>
<gene>
    <name evidence="10" type="primary">cph1</name>
    <name evidence="10" type="ORF">ERS852480_03577</name>
    <name evidence="11" type="ORF">NCTC11224_05359</name>
</gene>
<proteinExistence type="predicted"/>
<evidence type="ECO:0000256" key="5">
    <source>
        <dbReference type="ARBA" id="ARBA00022741"/>
    </source>
</evidence>
<evidence type="ECO:0000259" key="9">
    <source>
        <dbReference type="PROSITE" id="PS50109"/>
    </source>
</evidence>
<comment type="subcellular location">
    <subcellularLocation>
        <location evidence="2">Membrane</location>
    </subcellularLocation>
</comment>
<organism evidence="10 12">
    <name type="scientific">Enterocloster clostridioformis</name>
    <dbReference type="NCBI Taxonomy" id="1531"/>
    <lineage>
        <taxon>Bacteria</taxon>
        <taxon>Bacillati</taxon>
        <taxon>Bacillota</taxon>
        <taxon>Clostridia</taxon>
        <taxon>Lachnospirales</taxon>
        <taxon>Lachnospiraceae</taxon>
        <taxon>Enterocloster</taxon>
    </lineage>
</organism>
<comment type="catalytic activity">
    <reaction evidence="1">
        <text>ATP + protein L-histidine = ADP + protein N-phospho-L-histidine.</text>
        <dbReference type="EC" id="2.7.13.3"/>
    </reaction>
</comment>
<reference evidence="11 13" key="2">
    <citation type="submission" date="2018-06" db="EMBL/GenBank/DDBJ databases">
        <authorList>
            <consortium name="Pathogen Informatics"/>
            <person name="Doyle S."/>
        </authorList>
    </citation>
    <scope>NUCLEOTIDE SEQUENCE [LARGE SCALE GENOMIC DNA]</scope>
    <source>
        <strain evidence="11 13">NCTC11224</strain>
    </source>
</reference>
<dbReference type="GO" id="GO:0030295">
    <property type="term" value="F:protein kinase activator activity"/>
    <property type="evidence" value="ECO:0007669"/>
    <property type="project" value="TreeGrafter"/>
</dbReference>
<evidence type="ECO:0000256" key="8">
    <source>
        <dbReference type="ARBA" id="ARBA00023012"/>
    </source>
</evidence>
<dbReference type="Pfam" id="PF02518">
    <property type="entry name" value="HATPase_c"/>
    <property type="match status" value="1"/>
</dbReference>
<dbReference type="SUPFAM" id="SSF55874">
    <property type="entry name" value="ATPase domain of HSP90 chaperone/DNA topoisomerase II/histidine kinase"/>
    <property type="match status" value="1"/>
</dbReference>
<reference evidence="10 12" key="1">
    <citation type="submission" date="2015-09" db="EMBL/GenBank/DDBJ databases">
        <authorList>
            <consortium name="Pathogen Informatics"/>
        </authorList>
    </citation>
    <scope>NUCLEOTIDE SEQUENCE [LARGE SCALE GENOMIC DNA]</scope>
    <source>
        <strain evidence="10 12">2789STDY5834865</strain>
    </source>
</reference>
<dbReference type="GO" id="GO:0005524">
    <property type="term" value="F:ATP binding"/>
    <property type="evidence" value="ECO:0007669"/>
    <property type="project" value="UniProtKB-KW"/>
</dbReference>
<evidence type="ECO:0000313" key="13">
    <source>
        <dbReference type="Proteomes" id="UP000251853"/>
    </source>
</evidence>
<dbReference type="Proteomes" id="UP000095512">
    <property type="component" value="Unassembled WGS sequence"/>
</dbReference>
<evidence type="ECO:0000256" key="7">
    <source>
        <dbReference type="ARBA" id="ARBA00022840"/>
    </source>
</evidence>
<evidence type="ECO:0000256" key="3">
    <source>
        <dbReference type="ARBA" id="ARBA00012438"/>
    </source>
</evidence>
<dbReference type="InterPro" id="IPR036890">
    <property type="entry name" value="HATPase_C_sf"/>
</dbReference>
<dbReference type="InterPro" id="IPR005467">
    <property type="entry name" value="His_kinase_dom"/>
</dbReference>
<dbReference type="PANTHER" id="PTHR42878">
    <property type="entry name" value="TWO-COMPONENT HISTIDINE KINASE"/>
    <property type="match status" value="1"/>
</dbReference>
<dbReference type="CDD" id="cd00075">
    <property type="entry name" value="HATPase"/>
    <property type="match status" value="1"/>
</dbReference>
<dbReference type="AlphaFoldDB" id="A0A174P7T7"/>
<dbReference type="Proteomes" id="UP000251853">
    <property type="component" value="Unassembled WGS sequence"/>
</dbReference>
<evidence type="ECO:0000256" key="6">
    <source>
        <dbReference type="ARBA" id="ARBA00022777"/>
    </source>
</evidence>
<evidence type="ECO:0000313" key="12">
    <source>
        <dbReference type="Proteomes" id="UP000095512"/>
    </source>
</evidence>
<dbReference type="InterPro" id="IPR003594">
    <property type="entry name" value="HATPase_dom"/>
</dbReference>
<evidence type="ECO:0000256" key="4">
    <source>
        <dbReference type="ARBA" id="ARBA00022679"/>
    </source>
</evidence>
<sequence length="89" mass="10149">MEATLKLSAYFQIMQKTAFHHGYGDYVFIIKDNGIGMTPEFVNHIFEPFERESSATISGIEGTGLGMAITKNIVEMNRTQWGQRIKYKL</sequence>
<name>A0A174P7T7_9FIRM</name>
<dbReference type="PANTHER" id="PTHR42878:SF7">
    <property type="entry name" value="SENSOR HISTIDINE KINASE GLRK"/>
    <property type="match status" value="1"/>
</dbReference>
<keyword evidence="5" id="KW-0547">Nucleotide-binding</keyword>
<evidence type="ECO:0000256" key="1">
    <source>
        <dbReference type="ARBA" id="ARBA00000085"/>
    </source>
</evidence>
<dbReference type="GO" id="GO:0004673">
    <property type="term" value="F:protein histidine kinase activity"/>
    <property type="evidence" value="ECO:0007669"/>
    <property type="project" value="UniProtKB-EC"/>
</dbReference>
<dbReference type="Gene3D" id="3.30.565.10">
    <property type="entry name" value="Histidine kinase-like ATPase, C-terminal domain"/>
    <property type="match status" value="1"/>
</dbReference>
<evidence type="ECO:0000313" key="11">
    <source>
        <dbReference type="EMBL" id="SQB16252.1"/>
    </source>
</evidence>
<evidence type="ECO:0000256" key="2">
    <source>
        <dbReference type="ARBA" id="ARBA00004370"/>
    </source>
</evidence>
<feature type="domain" description="Histidine kinase" evidence="9">
    <location>
        <begin position="1"/>
        <end position="83"/>
    </location>
</feature>
<dbReference type="GO" id="GO:0000156">
    <property type="term" value="F:phosphorelay response regulator activity"/>
    <property type="evidence" value="ECO:0007669"/>
    <property type="project" value="TreeGrafter"/>
</dbReference>
<protein>
    <recommendedName>
        <fullName evidence="3">histidine kinase</fullName>
        <ecNumber evidence="3">2.7.13.3</ecNumber>
    </recommendedName>
</protein>
<dbReference type="InterPro" id="IPR050351">
    <property type="entry name" value="BphY/WalK/GraS-like"/>
</dbReference>
<dbReference type="EC" id="2.7.13.3" evidence="3"/>
<evidence type="ECO:0000313" key="10">
    <source>
        <dbReference type="EMBL" id="CUP55966.1"/>
    </source>
</evidence>
<dbReference type="GO" id="GO:0007234">
    <property type="term" value="P:osmosensory signaling via phosphorelay pathway"/>
    <property type="evidence" value="ECO:0007669"/>
    <property type="project" value="TreeGrafter"/>
</dbReference>
<dbReference type="PROSITE" id="PS50109">
    <property type="entry name" value="HIS_KIN"/>
    <property type="match status" value="1"/>
</dbReference>